<dbReference type="InterPro" id="IPR004089">
    <property type="entry name" value="MCPsignal_dom"/>
</dbReference>
<dbReference type="PANTHER" id="PTHR32089:SF112">
    <property type="entry name" value="LYSOZYME-LIKE PROTEIN-RELATED"/>
    <property type="match status" value="1"/>
</dbReference>
<dbReference type="GO" id="GO:0006935">
    <property type="term" value="P:chemotaxis"/>
    <property type="evidence" value="ECO:0007669"/>
    <property type="project" value="InterPro"/>
</dbReference>
<dbReference type="SMART" id="SM00283">
    <property type="entry name" value="MA"/>
    <property type="match status" value="1"/>
</dbReference>
<dbReference type="PRINTS" id="PR00260">
    <property type="entry name" value="CHEMTRNSDUCR"/>
</dbReference>
<dbReference type="Gene3D" id="1.10.287.950">
    <property type="entry name" value="Methyl-accepting chemotaxis protein"/>
    <property type="match status" value="1"/>
</dbReference>
<evidence type="ECO:0000313" key="9">
    <source>
        <dbReference type="EMBL" id="EIG53006.1"/>
    </source>
</evidence>
<feature type="domain" description="HAMP" evidence="8">
    <location>
        <begin position="179"/>
        <end position="233"/>
    </location>
</feature>
<dbReference type="GO" id="GO:0004888">
    <property type="term" value="F:transmembrane signaling receptor activity"/>
    <property type="evidence" value="ECO:0007669"/>
    <property type="project" value="InterPro"/>
</dbReference>
<organism evidence="9">
    <name type="scientific">Desulfovibrio sp. U5L</name>
    <dbReference type="NCBI Taxonomy" id="596152"/>
    <lineage>
        <taxon>Bacteria</taxon>
        <taxon>Pseudomonadati</taxon>
        <taxon>Thermodesulfobacteriota</taxon>
        <taxon>Desulfovibrionia</taxon>
        <taxon>Desulfovibrionales</taxon>
        <taxon>Desulfovibrionaceae</taxon>
        <taxon>Desulfovibrio</taxon>
    </lineage>
</organism>
<sequence>MFSLKKQSVAFVLNVSLVAVTTLVLLGFGVYNTMEMASKASADLDDLAAGVSGRLAKGLALPLWNMDEAQTRDVLLSEMADKRVLALAVREPDGKKIFASIDRDGGWKPRETKAAPDASHAIVVRAPIENKGKALGTVEVSITRRFLDAAVREAMLTSAVGVLVVDAAVVCILFFVLRQIVVRPVAAMQRFAKEVGEGNLSGQQTITGSFVGELGALKGHLEGMVCSLAALVDEARRKGEEATASAHAAEEARDAAEQARMRAVVAREEGMRQAAGALQEIVERLTTAAEEINQQVEEVSHGAAHQKERVQEAASAMEQMNSAVLDVARNAAGTSVQAEDTSKTAREGAHIVEKTIHAIATVRDHARRLQEDMNALGSRAEGIGRIIGVINDIADQTNLLALNAAIEAARAGEAGRGFAVVADEVRKLAEKTMGATKEVSLAISDIQAGTRQSLTATAAAAESVETATTLADQSGGLLKEILGLVGTTSDSIRTIAAAAEEQSATSELINSTVDDIHQVAEQTAAGMSQAALGLNELAEQTVELRRLVEELRGQGTDLPEPRRPSLVLSVA</sequence>
<dbReference type="OrthoDB" id="9789976at2"/>
<keyword evidence="5" id="KW-0175">Coiled coil</keyword>
<dbReference type="InterPro" id="IPR004090">
    <property type="entry name" value="Chemotax_Me-accpt_rcpt"/>
</dbReference>
<feature type="transmembrane region" description="Helical" evidence="6">
    <location>
        <begin position="154"/>
        <end position="177"/>
    </location>
</feature>
<evidence type="ECO:0000259" key="8">
    <source>
        <dbReference type="PROSITE" id="PS50885"/>
    </source>
</evidence>
<proteinExistence type="inferred from homology"/>
<dbReference type="AlphaFoldDB" id="I2PZQ0"/>
<accession>I2PZQ0</accession>
<feature type="domain" description="Methyl-accepting transducer" evidence="7">
    <location>
        <begin position="281"/>
        <end position="517"/>
    </location>
</feature>
<comment type="similarity">
    <text evidence="3">Belongs to the methyl-accepting chemotaxis (MCP) protein family.</text>
</comment>
<gene>
    <name evidence="9" type="ORF">DesU5LDRAFT_1311</name>
</gene>
<dbReference type="eggNOG" id="COG0840">
    <property type="taxonomic scope" value="Bacteria"/>
</dbReference>
<dbReference type="HOGENOM" id="CLU_000445_107_27_7"/>
<dbReference type="EMBL" id="JH600068">
    <property type="protein sequence ID" value="EIG53006.1"/>
    <property type="molecule type" value="Genomic_DNA"/>
</dbReference>
<keyword evidence="2 4" id="KW-0807">Transducer</keyword>
<feature type="transmembrane region" description="Helical" evidence="6">
    <location>
        <begin position="12"/>
        <end position="31"/>
    </location>
</feature>
<dbReference type="SUPFAM" id="SSF58104">
    <property type="entry name" value="Methyl-accepting chemotaxis protein (MCP) signaling domain"/>
    <property type="match status" value="1"/>
</dbReference>
<dbReference type="STRING" id="596152.DesU5LDRAFT_1311"/>
<protein>
    <submittedName>
        <fullName evidence="9">Methyl-accepting chemotaxis protein</fullName>
    </submittedName>
</protein>
<dbReference type="CDD" id="cd11386">
    <property type="entry name" value="MCP_signal"/>
    <property type="match status" value="1"/>
</dbReference>
<name>I2PZQ0_9BACT</name>
<dbReference type="GO" id="GO:0016020">
    <property type="term" value="C:membrane"/>
    <property type="evidence" value="ECO:0007669"/>
    <property type="project" value="UniProtKB-SubCell"/>
</dbReference>
<feature type="coiled-coil region" evidence="5">
    <location>
        <begin position="232"/>
        <end position="298"/>
    </location>
</feature>
<dbReference type="Gene3D" id="6.10.340.10">
    <property type="match status" value="1"/>
</dbReference>
<keyword evidence="6" id="KW-0472">Membrane</keyword>
<evidence type="ECO:0000256" key="6">
    <source>
        <dbReference type="SAM" id="Phobius"/>
    </source>
</evidence>
<dbReference type="PROSITE" id="PS50111">
    <property type="entry name" value="CHEMOTAXIS_TRANSDUC_2"/>
    <property type="match status" value="1"/>
</dbReference>
<dbReference type="FunFam" id="1.10.287.950:FF:000001">
    <property type="entry name" value="Methyl-accepting chemotaxis sensory transducer"/>
    <property type="match status" value="1"/>
</dbReference>
<dbReference type="Pfam" id="PF00015">
    <property type="entry name" value="MCPsignal"/>
    <property type="match status" value="1"/>
</dbReference>
<evidence type="ECO:0000259" key="7">
    <source>
        <dbReference type="PROSITE" id="PS50111"/>
    </source>
</evidence>
<dbReference type="PANTHER" id="PTHR32089">
    <property type="entry name" value="METHYL-ACCEPTING CHEMOTAXIS PROTEIN MCPB"/>
    <property type="match status" value="1"/>
</dbReference>
<evidence type="ECO:0000256" key="5">
    <source>
        <dbReference type="SAM" id="Coils"/>
    </source>
</evidence>
<dbReference type="PROSITE" id="PS50885">
    <property type="entry name" value="HAMP"/>
    <property type="match status" value="1"/>
</dbReference>
<evidence type="ECO:0000256" key="1">
    <source>
        <dbReference type="ARBA" id="ARBA00004370"/>
    </source>
</evidence>
<comment type="subcellular location">
    <subcellularLocation>
        <location evidence="1">Membrane</location>
    </subcellularLocation>
</comment>
<keyword evidence="6" id="KW-1133">Transmembrane helix</keyword>
<dbReference type="GO" id="GO:0007165">
    <property type="term" value="P:signal transduction"/>
    <property type="evidence" value="ECO:0007669"/>
    <property type="project" value="UniProtKB-KW"/>
</dbReference>
<reference evidence="9" key="1">
    <citation type="submission" date="2011-11" db="EMBL/GenBank/DDBJ databases">
        <title>Improved High-Quality Draft sequence of Desulfovibrio sp. U5L.</title>
        <authorList>
            <consortium name="US DOE Joint Genome Institute"/>
            <person name="Lucas S."/>
            <person name="Han J."/>
            <person name="Lapidus A."/>
            <person name="Cheng J.-F."/>
            <person name="Goodwin L."/>
            <person name="Pitluck S."/>
            <person name="Peters L."/>
            <person name="Ovchinnikova G."/>
            <person name="Held B."/>
            <person name="Detter J.C."/>
            <person name="Han C."/>
            <person name="Tapia R."/>
            <person name="Land M."/>
            <person name="Hauser L."/>
            <person name="Kyrpides N."/>
            <person name="Ivanova N."/>
            <person name="Pagani I."/>
            <person name="Gabster J."/>
            <person name="Walker C."/>
            <person name="Stolyar S."/>
            <person name="Stahl D."/>
            <person name="Arkin A."/>
            <person name="Dehal P."/>
            <person name="Hazen T."/>
            <person name="Woyke T."/>
        </authorList>
    </citation>
    <scope>NUCLEOTIDE SEQUENCE [LARGE SCALE GENOMIC DNA]</scope>
    <source>
        <strain evidence="9">U5L</strain>
    </source>
</reference>
<evidence type="ECO:0000256" key="2">
    <source>
        <dbReference type="ARBA" id="ARBA00023224"/>
    </source>
</evidence>
<dbReference type="InterPro" id="IPR003660">
    <property type="entry name" value="HAMP_dom"/>
</dbReference>
<evidence type="ECO:0000256" key="4">
    <source>
        <dbReference type="PROSITE-ProRule" id="PRU00284"/>
    </source>
</evidence>
<keyword evidence="6" id="KW-0812">Transmembrane</keyword>
<evidence type="ECO:0000256" key="3">
    <source>
        <dbReference type="ARBA" id="ARBA00029447"/>
    </source>
</evidence>